<dbReference type="STRING" id="1114924.SAMN05216258_11166"/>
<keyword evidence="1" id="KW-0472">Membrane</keyword>
<keyword evidence="1" id="KW-0812">Transmembrane</keyword>
<dbReference type="Proteomes" id="UP000199377">
    <property type="component" value="Unassembled WGS sequence"/>
</dbReference>
<gene>
    <name evidence="2" type="ORF">SAMN05216258_11166</name>
</gene>
<protein>
    <submittedName>
        <fullName evidence="2">Uncharacterized protein</fullName>
    </submittedName>
</protein>
<evidence type="ECO:0000313" key="2">
    <source>
        <dbReference type="EMBL" id="SFI95316.1"/>
    </source>
</evidence>
<feature type="transmembrane region" description="Helical" evidence="1">
    <location>
        <begin position="16"/>
        <end position="34"/>
    </location>
</feature>
<sequence length="84" mass="9226">MGRPPGRGAGTWRPHLARFAIFFAVAPPGLWVMLAGPDPWRRPLALGVVAAGAAPAEAAFRRRATRAQILRDLCERVDSRDRPR</sequence>
<evidence type="ECO:0000256" key="1">
    <source>
        <dbReference type="SAM" id="Phobius"/>
    </source>
</evidence>
<dbReference type="AlphaFoldDB" id="A0A1I3MF48"/>
<dbReference type="EMBL" id="FOQH01000011">
    <property type="protein sequence ID" value="SFI95316.1"/>
    <property type="molecule type" value="Genomic_DNA"/>
</dbReference>
<name>A0A1I3MF48_9RHOB</name>
<evidence type="ECO:0000313" key="3">
    <source>
        <dbReference type="Proteomes" id="UP000199377"/>
    </source>
</evidence>
<reference evidence="2 3" key="1">
    <citation type="submission" date="2016-10" db="EMBL/GenBank/DDBJ databases">
        <authorList>
            <person name="de Groot N.N."/>
        </authorList>
    </citation>
    <scope>NUCLEOTIDE SEQUENCE [LARGE SCALE GENOMIC DNA]</scope>
    <source>
        <strain evidence="2 3">CGMCC 1.11030</strain>
    </source>
</reference>
<proteinExistence type="predicted"/>
<organism evidence="2 3">
    <name type="scientific">Albimonas pacifica</name>
    <dbReference type="NCBI Taxonomy" id="1114924"/>
    <lineage>
        <taxon>Bacteria</taxon>
        <taxon>Pseudomonadati</taxon>
        <taxon>Pseudomonadota</taxon>
        <taxon>Alphaproteobacteria</taxon>
        <taxon>Rhodobacterales</taxon>
        <taxon>Paracoccaceae</taxon>
        <taxon>Albimonas</taxon>
    </lineage>
</organism>
<keyword evidence="3" id="KW-1185">Reference proteome</keyword>
<keyword evidence="1" id="KW-1133">Transmembrane helix</keyword>
<accession>A0A1I3MF48</accession>